<dbReference type="AlphaFoldDB" id="A0A6A6ERS9"/>
<gene>
    <name evidence="1" type="ORF">K469DRAFT_550356</name>
</gene>
<accession>A0A6A6ERS9</accession>
<dbReference type="Proteomes" id="UP000800200">
    <property type="component" value="Unassembled WGS sequence"/>
</dbReference>
<keyword evidence="2" id="KW-1185">Reference proteome</keyword>
<reference evidence="1" key="1">
    <citation type="journal article" date="2020" name="Stud. Mycol.">
        <title>101 Dothideomycetes genomes: a test case for predicting lifestyles and emergence of pathogens.</title>
        <authorList>
            <person name="Haridas S."/>
            <person name="Albert R."/>
            <person name="Binder M."/>
            <person name="Bloem J."/>
            <person name="Labutti K."/>
            <person name="Salamov A."/>
            <person name="Andreopoulos B."/>
            <person name="Baker S."/>
            <person name="Barry K."/>
            <person name="Bills G."/>
            <person name="Bluhm B."/>
            <person name="Cannon C."/>
            <person name="Castanera R."/>
            <person name="Culley D."/>
            <person name="Daum C."/>
            <person name="Ezra D."/>
            <person name="Gonzalez J."/>
            <person name="Henrissat B."/>
            <person name="Kuo A."/>
            <person name="Liang C."/>
            <person name="Lipzen A."/>
            <person name="Lutzoni F."/>
            <person name="Magnuson J."/>
            <person name="Mondo S."/>
            <person name="Nolan M."/>
            <person name="Ohm R."/>
            <person name="Pangilinan J."/>
            <person name="Park H.-J."/>
            <person name="Ramirez L."/>
            <person name="Alfaro M."/>
            <person name="Sun H."/>
            <person name="Tritt A."/>
            <person name="Yoshinaga Y."/>
            <person name="Zwiers L.-H."/>
            <person name="Turgeon B."/>
            <person name="Goodwin S."/>
            <person name="Spatafora J."/>
            <person name="Crous P."/>
            <person name="Grigoriev I."/>
        </authorList>
    </citation>
    <scope>NUCLEOTIDE SEQUENCE</scope>
    <source>
        <strain evidence="1">CBS 207.26</strain>
    </source>
</reference>
<evidence type="ECO:0000313" key="1">
    <source>
        <dbReference type="EMBL" id="KAF2193733.1"/>
    </source>
</evidence>
<organism evidence="1 2">
    <name type="scientific">Zopfia rhizophila CBS 207.26</name>
    <dbReference type="NCBI Taxonomy" id="1314779"/>
    <lineage>
        <taxon>Eukaryota</taxon>
        <taxon>Fungi</taxon>
        <taxon>Dikarya</taxon>
        <taxon>Ascomycota</taxon>
        <taxon>Pezizomycotina</taxon>
        <taxon>Dothideomycetes</taxon>
        <taxon>Dothideomycetes incertae sedis</taxon>
        <taxon>Zopfiaceae</taxon>
        <taxon>Zopfia</taxon>
    </lineage>
</organism>
<evidence type="ECO:0000313" key="2">
    <source>
        <dbReference type="Proteomes" id="UP000800200"/>
    </source>
</evidence>
<dbReference type="EMBL" id="ML994613">
    <property type="protein sequence ID" value="KAF2193733.1"/>
    <property type="molecule type" value="Genomic_DNA"/>
</dbReference>
<name>A0A6A6ERS9_9PEZI</name>
<feature type="non-terminal residue" evidence="1">
    <location>
        <position position="1"/>
    </location>
</feature>
<sequence>TYLKHHYNKLNIKSLFFNLYLLIIKDYFWTIFKVIGIQTDNILILCNNTFSKLEEK</sequence>
<protein>
    <submittedName>
        <fullName evidence="1">Uncharacterized protein</fullName>
    </submittedName>
</protein>
<dbReference type="OrthoDB" id="3751033at2759"/>
<proteinExistence type="predicted"/>